<dbReference type="AlphaFoldDB" id="A0A6B8RRT9"/>
<accession>A0A6B8RRT9</accession>
<gene>
    <name evidence="3" type="ORF">EHS13_31590</name>
</gene>
<dbReference type="EMBL" id="CP034235">
    <property type="protein sequence ID" value="QGQ99100.1"/>
    <property type="molecule type" value="Genomic_DNA"/>
</dbReference>
<evidence type="ECO:0000313" key="4">
    <source>
        <dbReference type="Proteomes" id="UP000426246"/>
    </source>
</evidence>
<dbReference type="Proteomes" id="UP000426246">
    <property type="component" value="Chromosome"/>
</dbReference>
<dbReference type="InterPro" id="IPR013538">
    <property type="entry name" value="ASHA1/2-like_C"/>
</dbReference>
<protein>
    <submittedName>
        <fullName evidence="3">ATPase</fullName>
    </submittedName>
</protein>
<dbReference type="Pfam" id="PF08327">
    <property type="entry name" value="AHSA1"/>
    <property type="match status" value="1"/>
</dbReference>
<reference evidence="4" key="1">
    <citation type="submission" date="2018-11" db="EMBL/GenBank/DDBJ databases">
        <title>Complete genome sequence of Paenibacillus sp. ML311-T8.</title>
        <authorList>
            <person name="Nam Y.-D."/>
            <person name="Kang J."/>
            <person name="Chung W.-H."/>
            <person name="Park Y.S."/>
        </authorList>
    </citation>
    <scope>NUCLEOTIDE SEQUENCE [LARGE SCALE GENOMIC DNA]</scope>
    <source>
        <strain evidence="4">ML311-T8</strain>
    </source>
</reference>
<keyword evidence="4" id="KW-1185">Reference proteome</keyword>
<evidence type="ECO:0000256" key="1">
    <source>
        <dbReference type="ARBA" id="ARBA00006817"/>
    </source>
</evidence>
<feature type="domain" description="Activator of Hsp90 ATPase homologue 1/2-like C-terminal" evidence="2">
    <location>
        <begin position="22"/>
        <end position="153"/>
    </location>
</feature>
<dbReference type="RefSeq" id="WP_155704207.1">
    <property type="nucleotide sequence ID" value="NZ_CP034235.1"/>
</dbReference>
<dbReference type="Gene3D" id="3.30.530.20">
    <property type="match status" value="1"/>
</dbReference>
<dbReference type="KEGG" id="ppsc:EHS13_31590"/>
<proteinExistence type="inferred from homology"/>
<organism evidence="3 4">
    <name type="scientific">Paenibacillus psychroresistens</name>
    <dbReference type="NCBI Taxonomy" id="1778678"/>
    <lineage>
        <taxon>Bacteria</taxon>
        <taxon>Bacillati</taxon>
        <taxon>Bacillota</taxon>
        <taxon>Bacilli</taxon>
        <taxon>Bacillales</taxon>
        <taxon>Paenibacillaceae</taxon>
        <taxon>Paenibacillus</taxon>
    </lineage>
</organism>
<name>A0A6B8RRT9_9BACL</name>
<dbReference type="SUPFAM" id="SSF55961">
    <property type="entry name" value="Bet v1-like"/>
    <property type="match status" value="1"/>
</dbReference>
<sequence>MTKTTIIAEPGKQEIVITRSFDAARELVFKAFTNPDSISEWWGPRSHTTSVDKMEVRKGGVWRYVSHDSNGNEYAFNGVYHEIASPERIVNTYEFEGLPAVGLVTVTFEEEPGGKTKLTEVSLFPSIEIRDGVIQSGMAEGAIELMDRFEELLAKLQA</sequence>
<comment type="similarity">
    <text evidence="1">Belongs to the AHA1 family.</text>
</comment>
<evidence type="ECO:0000313" key="3">
    <source>
        <dbReference type="EMBL" id="QGQ99100.1"/>
    </source>
</evidence>
<dbReference type="InterPro" id="IPR023393">
    <property type="entry name" value="START-like_dom_sf"/>
</dbReference>
<evidence type="ECO:0000259" key="2">
    <source>
        <dbReference type="Pfam" id="PF08327"/>
    </source>
</evidence>
<dbReference type="CDD" id="cd07826">
    <property type="entry name" value="SRPBCC_CalC_Aha1-like_9"/>
    <property type="match status" value="1"/>
</dbReference>
<dbReference type="OrthoDB" id="118413at2"/>